<keyword evidence="1" id="KW-0808">Transferase</keyword>
<evidence type="ECO:0000256" key="1">
    <source>
        <dbReference type="ARBA" id="ARBA00022679"/>
    </source>
</evidence>
<name>A0A1F8EJD2_9BACT</name>
<protein>
    <recommendedName>
        <fullName evidence="2">Glycosyl transferase family 1 domain-containing protein</fullName>
    </recommendedName>
</protein>
<dbReference type="PANTHER" id="PTHR46401">
    <property type="entry name" value="GLYCOSYLTRANSFERASE WBBK-RELATED"/>
    <property type="match status" value="1"/>
</dbReference>
<dbReference type="Pfam" id="PF00534">
    <property type="entry name" value="Glycos_transf_1"/>
    <property type="match status" value="1"/>
</dbReference>
<evidence type="ECO:0000259" key="2">
    <source>
        <dbReference type="Pfam" id="PF00534"/>
    </source>
</evidence>
<gene>
    <name evidence="3" type="ORF">A2650_02105</name>
</gene>
<dbReference type="Proteomes" id="UP000177117">
    <property type="component" value="Unassembled WGS sequence"/>
</dbReference>
<reference evidence="3 4" key="1">
    <citation type="journal article" date="2016" name="Nat. Commun.">
        <title>Thousands of microbial genomes shed light on interconnected biogeochemical processes in an aquifer system.</title>
        <authorList>
            <person name="Anantharaman K."/>
            <person name="Brown C.T."/>
            <person name="Hug L.A."/>
            <person name="Sharon I."/>
            <person name="Castelle C.J."/>
            <person name="Probst A.J."/>
            <person name="Thomas B.C."/>
            <person name="Singh A."/>
            <person name="Wilkins M.J."/>
            <person name="Karaoz U."/>
            <person name="Brodie E.L."/>
            <person name="Williams K.H."/>
            <person name="Hubbard S.S."/>
            <person name="Banfield J.F."/>
        </authorList>
    </citation>
    <scope>NUCLEOTIDE SEQUENCE [LARGE SCALE GENOMIC DNA]</scope>
</reference>
<proteinExistence type="predicted"/>
<dbReference type="AlphaFoldDB" id="A0A1F8EJD2"/>
<comment type="caution">
    <text evidence="3">The sequence shown here is derived from an EMBL/GenBank/DDBJ whole genome shotgun (WGS) entry which is preliminary data.</text>
</comment>
<dbReference type="GO" id="GO:0009103">
    <property type="term" value="P:lipopolysaccharide biosynthetic process"/>
    <property type="evidence" value="ECO:0007669"/>
    <property type="project" value="TreeGrafter"/>
</dbReference>
<evidence type="ECO:0000313" key="3">
    <source>
        <dbReference type="EMBL" id="OGN00913.1"/>
    </source>
</evidence>
<accession>A0A1F8EJD2</accession>
<dbReference type="Gene3D" id="3.40.50.2000">
    <property type="entry name" value="Glycogen Phosphorylase B"/>
    <property type="match status" value="2"/>
</dbReference>
<dbReference type="PANTHER" id="PTHR46401:SF2">
    <property type="entry name" value="GLYCOSYLTRANSFERASE WBBK-RELATED"/>
    <property type="match status" value="1"/>
</dbReference>
<dbReference type="InterPro" id="IPR001296">
    <property type="entry name" value="Glyco_trans_1"/>
</dbReference>
<dbReference type="SUPFAM" id="SSF53756">
    <property type="entry name" value="UDP-Glycosyltransferase/glycogen phosphorylase"/>
    <property type="match status" value="1"/>
</dbReference>
<dbReference type="GO" id="GO:0016757">
    <property type="term" value="F:glycosyltransferase activity"/>
    <property type="evidence" value="ECO:0007669"/>
    <property type="project" value="InterPro"/>
</dbReference>
<evidence type="ECO:0000313" key="4">
    <source>
        <dbReference type="Proteomes" id="UP000177117"/>
    </source>
</evidence>
<sequence length="352" mass="40288">MIKKIIYLSNSRLEYALNSVCIKGLRENGVEVLEFGLKGGGAFSFLALWSFYRRNSKNTDTVIVGYDSPGLVIFLRFFCRKKIIYNAVLSVYERMIVSRALASRFSVKAGYYWLLDFIAVHISDLIVVESDSQADYFKKLFKVNREKVFRNWIGVDEDKFFYDSSTGKLSTFAVLFRGAFLPETGVEYLVRAAKILENNDIEFIVHGGGGQLLDKIKKMIDGLRLVNLKLTSNFVPVEELRGLMQKCHLSIGQLSDHERLERTIPHKVYESLVMRLPYLTASNRGILELLEPGKTCITCEPANAQSLAQKILWAKNNPQELERIAENGYRLYQEELKSEILAKNLLDRIKEL</sequence>
<dbReference type="EMBL" id="MGJD01000013">
    <property type="protein sequence ID" value="OGN00913.1"/>
    <property type="molecule type" value="Genomic_DNA"/>
</dbReference>
<organism evidence="3 4">
    <name type="scientific">Candidatus Yanofskybacteria bacterium RIFCSPHIGHO2_01_FULL_41_53</name>
    <dbReference type="NCBI Taxonomy" id="1802663"/>
    <lineage>
        <taxon>Bacteria</taxon>
        <taxon>Candidatus Yanofskyibacteriota</taxon>
    </lineage>
</organism>
<feature type="domain" description="Glycosyl transferase family 1" evidence="2">
    <location>
        <begin position="172"/>
        <end position="330"/>
    </location>
</feature>